<evidence type="ECO:0000313" key="2">
    <source>
        <dbReference type="EMBL" id="TWT36106.1"/>
    </source>
</evidence>
<dbReference type="Proteomes" id="UP000316714">
    <property type="component" value="Unassembled WGS sequence"/>
</dbReference>
<dbReference type="EMBL" id="SIHJ01000001">
    <property type="protein sequence ID" value="TWT36106.1"/>
    <property type="molecule type" value="Genomic_DNA"/>
</dbReference>
<comment type="caution">
    <text evidence="2">The sequence shown here is derived from an EMBL/GenBank/DDBJ whole genome shotgun (WGS) entry which is preliminary data.</text>
</comment>
<gene>
    <name evidence="2" type="ORF">KOR34_10050</name>
</gene>
<proteinExistence type="predicted"/>
<evidence type="ECO:0000313" key="3">
    <source>
        <dbReference type="Proteomes" id="UP000316714"/>
    </source>
</evidence>
<name>A0A5C5VBW6_9BACT</name>
<accession>A0A5C5VBW6</accession>
<dbReference type="RefSeq" id="WP_146562753.1">
    <property type="nucleotide sequence ID" value="NZ_SIHJ01000001.1"/>
</dbReference>
<reference evidence="2 3" key="1">
    <citation type="submission" date="2019-02" db="EMBL/GenBank/DDBJ databases">
        <title>Deep-cultivation of Planctomycetes and their phenomic and genomic characterization uncovers novel biology.</title>
        <authorList>
            <person name="Wiegand S."/>
            <person name="Jogler M."/>
            <person name="Boedeker C."/>
            <person name="Pinto D."/>
            <person name="Vollmers J."/>
            <person name="Rivas-Marin E."/>
            <person name="Kohn T."/>
            <person name="Peeters S.H."/>
            <person name="Heuer A."/>
            <person name="Rast P."/>
            <person name="Oberbeckmann S."/>
            <person name="Bunk B."/>
            <person name="Jeske O."/>
            <person name="Meyerdierks A."/>
            <person name="Storesund J.E."/>
            <person name="Kallscheuer N."/>
            <person name="Luecker S."/>
            <person name="Lage O.M."/>
            <person name="Pohl T."/>
            <person name="Merkel B.J."/>
            <person name="Hornburger P."/>
            <person name="Mueller R.-W."/>
            <person name="Bruemmer F."/>
            <person name="Labrenz M."/>
            <person name="Spormann A.M."/>
            <person name="Op Den Camp H."/>
            <person name="Overmann J."/>
            <person name="Amann R."/>
            <person name="Jetten M.S.M."/>
            <person name="Mascher T."/>
            <person name="Medema M.H."/>
            <person name="Devos D.P."/>
            <person name="Kaster A.-K."/>
            <person name="Ovreas L."/>
            <person name="Rohde M."/>
            <person name="Galperin M.Y."/>
            <person name="Jogler C."/>
        </authorList>
    </citation>
    <scope>NUCLEOTIDE SEQUENCE [LARGE SCALE GENOMIC DNA]</scope>
    <source>
        <strain evidence="2 3">KOR34</strain>
    </source>
</reference>
<organism evidence="2 3">
    <name type="scientific">Posidoniimonas corsicana</name>
    <dbReference type="NCBI Taxonomy" id="1938618"/>
    <lineage>
        <taxon>Bacteria</taxon>
        <taxon>Pseudomonadati</taxon>
        <taxon>Planctomycetota</taxon>
        <taxon>Planctomycetia</taxon>
        <taxon>Pirellulales</taxon>
        <taxon>Lacipirellulaceae</taxon>
        <taxon>Posidoniimonas</taxon>
    </lineage>
</organism>
<sequence precursor="true">MSSLIRTLCLISLLAAPATAATTSGSRPAGQPAGPAEQIEAAGLTWHTDYYDAYREAVDGGRMLLVNLTSPGTANRQQSVDDSLAADEGLRDQLTQMTLLRAPADTKIDVAGKPQSLARLDGFGELGGGAGFVIIDLKHADAPYFRHAVTVLPYAGGKYYQWSVRGLRTALDLPPGTLTQRSLVWAVRMHPEAPQSTGGQFHPALAAGAKEHASYQARVRQQGHQNFERRFHRLSAAAGSSVTEVCAESWPRQSLMDSVVDCVASWRHSSGHWRGVSRPHRAYGYDIKRGANGIWYATGLFSD</sequence>
<protein>
    <recommendedName>
        <fullName evidence="4">CAP domain-containing protein</fullName>
    </recommendedName>
</protein>
<evidence type="ECO:0008006" key="4">
    <source>
        <dbReference type="Google" id="ProtNLM"/>
    </source>
</evidence>
<feature type="chain" id="PRO_5022716351" description="CAP domain-containing protein" evidence="1">
    <location>
        <begin position="21"/>
        <end position="303"/>
    </location>
</feature>
<evidence type="ECO:0000256" key="1">
    <source>
        <dbReference type="SAM" id="SignalP"/>
    </source>
</evidence>
<keyword evidence="1" id="KW-0732">Signal</keyword>
<feature type="signal peptide" evidence="1">
    <location>
        <begin position="1"/>
        <end position="20"/>
    </location>
</feature>
<keyword evidence="3" id="KW-1185">Reference proteome</keyword>
<dbReference type="OrthoDB" id="292256at2"/>
<dbReference type="AlphaFoldDB" id="A0A5C5VBW6"/>